<reference evidence="2 3" key="1">
    <citation type="journal article" date="2019" name="Commun. Biol.">
        <title>The bagworm genome reveals a unique fibroin gene that provides high tensile strength.</title>
        <authorList>
            <person name="Kono N."/>
            <person name="Nakamura H."/>
            <person name="Ohtoshi R."/>
            <person name="Tomita M."/>
            <person name="Numata K."/>
            <person name="Arakawa K."/>
        </authorList>
    </citation>
    <scope>NUCLEOTIDE SEQUENCE [LARGE SCALE GENOMIC DNA]</scope>
</reference>
<evidence type="ECO:0000256" key="1">
    <source>
        <dbReference type="SAM" id="SignalP"/>
    </source>
</evidence>
<dbReference type="OrthoDB" id="8180894at2759"/>
<dbReference type="EMBL" id="BGZK01000035">
    <property type="protein sequence ID" value="GBP09310.1"/>
    <property type="molecule type" value="Genomic_DNA"/>
</dbReference>
<dbReference type="AlphaFoldDB" id="A0A4C1T6Y1"/>
<evidence type="ECO:0000313" key="3">
    <source>
        <dbReference type="Proteomes" id="UP000299102"/>
    </source>
</evidence>
<proteinExistence type="predicted"/>
<feature type="signal peptide" evidence="1">
    <location>
        <begin position="1"/>
        <end position="20"/>
    </location>
</feature>
<sequence length="118" mass="13711">MRWLVCVLAIWIGPVPSTNAVTVRTPPKTPGAATVQAQSKFFQNDRVADETVKNSSDRRSCRLNLLYRDFFSVQLSPYNIEFGHVCEDPNTWEQRYEKKDFKNHRDMGKVTITEFQKL</sequence>
<keyword evidence="1" id="KW-0732">Signal</keyword>
<dbReference type="Proteomes" id="UP000299102">
    <property type="component" value="Unassembled WGS sequence"/>
</dbReference>
<organism evidence="2 3">
    <name type="scientific">Eumeta variegata</name>
    <name type="common">Bagworm moth</name>
    <name type="synonym">Eumeta japonica</name>
    <dbReference type="NCBI Taxonomy" id="151549"/>
    <lineage>
        <taxon>Eukaryota</taxon>
        <taxon>Metazoa</taxon>
        <taxon>Ecdysozoa</taxon>
        <taxon>Arthropoda</taxon>
        <taxon>Hexapoda</taxon>
        <taxon>Insecta</taxon>
        <taxon>Pterygota</taxon>
        <taxon>Neoptera</taxon>
        <taxon>Endopterygota</taxon>
        <taxon>Lepidoptera</taxon>
        <taxon>Glossata</taxon>
        <taxon>Ditrysia</taxon>
        <taxon>Tineoidea</taxon>
        <taxon>Psychidae</taxon>
        <taxon>Oiketicinae</taxon>
        <taxon>Eumeta</taxon>
    </lineage>
</organism>
<comment type="caution">
    <text evidence="2">The sequence shown here is derived from an EMBL/GenBank/DDBJ whole genome shotgun (WGS) entry which is preliminary data.</text>
</comment>
<gene>
    <name evidence="2" type="ORF">EVAR_5749_1</name>
</gene>
<name>A0A4C1T6Y1_EUMVA</name>
<protein>
    <submittedName>
        <fullName evidence="2">Uncharacterized protein</fullName>
    </submittedName>
</protein>
<accession>A0A4C1T6Y1</accession>
<evidence type="ECO:0000313" key="2">
    <source>
        <dbReference type="EMBL" id="GBP09310.1"/>
    </source>
</evidence>
<feature type="chain" id="PRO_5020022750" evidence="1">
    <location>
        <begin position="21"/>
        <end position="118"/>
    </location>
</feature>
<keyword evidence="3" id="KW-1185">Reference proteome</keyword>